<feature type="transmembrane region" description="Helical" evidence="12">
    <location>
        <begin position="286"/>
        <end position="308"/>
    </location>
</feature>
<dbReference type="Pfam" id="PF01544">
    <property type="entry name" value="CorA"/>
    <property type="match status" value="1"/>
</dbReference>
<keyword evidence="10 12" id="KW-0472">Membrane</keyword>
<evidence type="ECO:0000313" key="14">
    <source>
        <dbReference type="Proteomes" id="UP000218934"/>
    </source>
</evidence>
<dbReference type="SUPFAM" id="SSF144083">
    <property type="entry name" value="Magnesium transport protein CorA, transmembrane region"/>
    <property type="match status" value="1"/>
</dbReference>
<dbReference type="GO" id="GO:0015095">
    <property type="term" value="F:magnesium ion transmembrane transporter activity"/>
    <property type="evidence" value="ECO:0007669"/>
    <property type="project" value="TreeGrafter"/>
</dbReference>
<organism evidence="13 14">
    <name type="scientific">Rhizorhabdus dicambivorans</name>
    <dbReference type="NCBI Taxonomy" id="1850238"/>
    <lineage>
        <taxon>Bacteria</taxon>
        <taxon>Pseudomonadati</taxon>
        <taxon>Pseudomonadota</taxon>
        <taxon>Alphaproteobacteria</taxon>
        <taxon>Sphingomonadales</taxon>
        <taxon>Sphingomonadaceae</taxon>
        <taxon>Rhizorhabdus</taxon>
    </lineage>
</organism>
<reference evidence="13 14" key="1">
    <citation type="submission" date="2017-09" db="EMBL/GenBank/DDBJ databases">
        <title>The Catabolism of 3,6-Dichlorosalicylic acid is Initiated by the Cytochrome P450 Monooxygenase DsmABC in Rhizorhabdus dicambivorans Ndbn-20.</title>
        <authorList>
            <person name="Na L."/>
        </authorList>
    </citation>
    <scope>NUCLEOTIDE SEQUENCE [LARGE SCALE GENOMIC DNA]</scope>
    <source>
        <strain evidence="13 14">Ndbn-20m</strain>
    </source>
</reference>
<keyword evidence="3" id="KW-0813">Transport</keyword>
<evidence type="ECO:0000256" key="8">
    <source>
        <dbReference type="ARBA" id="ARBA00022989"/>
    </source>
</evidence>
<comment type="subcellular location">
    <subcellularLocation>
        <location evidence="1">Cell membrane</location>
        <topology evidence="1">Multi-pass membrane protein</topology>
    </subcellularLocation>
</comment>
<dbReference type="InterPro" id="IPR045863">
    <property type="entry name" value="CorA_TM1_TM2"/>
</dbReference>
<proteinExistence type="inferred from homology"/>
<dbReference type="Gene3D" id="3.30.460.20">
    <property type="entry name" value="CorA soluble domain-like"/>
    <property type="match status" value="1"/>
</dbReference>
<feature type="region of interest" description="Disordered" evidence="11">
    <location>
        <begin position="1"/>
        <end position="23"/>
    </location>
</feature>
<keyword evidence="14" id="KW-1185">Reference proteome</keyword>
<dbReference type="GO" id="GO:0005886">
    <property type="term" value="C:plasma membrane"/>
    <property type="evidence" value="ECO:0007669"/>
    <property type="project" value="UniProtKB-SubCell"/>
</dbReference>
<evidence type="ECO:0000256" key="3">
    <source>
        <dbReference type="ARBA" id="ARBA00022448"/>
    </source>
</evidence>
<dbReference type="OrthoDB" id="9803484at2"/>
<evidence type="ECO:0000256" key="4">
    <source>
        <dbReference type="ARBA" id="ARBA00022475"/>
    </source>
</evidence>
<dbReference type="PANTHER" id="PTHR46494:SF3">
    <property type="entry name" value="ZINC TRANSPORT PROTEIN ZNTB"/>
    <property type="match status" value="1"/>
</dbReference>
<evidence type="ECO:0000256" key="7">
    <source>
        <dbReference type="ARBA" id="ARBA00022833"/>
    </source>
</evidence>
<evidence type="ECO:0000256" key="1">
    <source>
        <dbReference type="ARBA" id="ARBA00004651"/>
    </source>
</evidence>
<dbReference type="PANTHER" id="PTHR46494">
    <property type="entry name" value="CORA FAMILY METAL ION TRANSPORTER (EUROFUNG)"/>
    <property type="match status" value="1"/>
</dbReference>
<dbReference type="Gene3D" id="1.20.58.340">
    <property type="entry name" value="Magnesium transport protein CorA, transmembrane region"/>
    <property type="match status" value="2"/>
</dbReference>
<feature type="transmembrane region" description="Helical" evidence="12">
    <location>
        <begin position="320"/>
        <end position="340"/>
    </location>
</feature>
<protein>
    <submittedName>
        <fullName evidence="13">Magnesium transporter CorA</fullName>
    </submittedName>
</protein>
<dbReference type="GO" id="GO:0015087">
    <property type="term" value="F:cobalt ion transmembrane transporter activity"/>
    <property type="evidence" value="ECO:0007669"/>
    <property type="project" value="TreeGrafter"/>
</dbReference>
<evidence type="ECO:0000313" key="13">
    <source>
        <dbReference type="EMBL" id="PCE41037.1"/>
    </source>
</evidence>
<gene>
    <name evidence="13" type="ORF">COO09_16935</name>
</gene>
<dbReference type="AlphaFoldDB" id="A0A2A4FS82"/>
<keyword evidence="4" id="KW-1003">Cell membrane</keyword>
<accession>A0A2A4FS82</accession>
<evidence type="ECO:0000256" key="5">
    <source>
        <dbReference type="ARBA" id="ARBA00022519"/>
    </source>
</evidence>
<dbReference type="EMBL" id="NWUF01000019">
    <property type="protein sequence ID" value="PCE41037.1"/>
    <property type="molecule type" value="Genomic_DNA"/>
</dbReference>
<evidence type="ECO:0000256" key="2">
    <source>
        <dbReference type="ARBA" id="ARBA00009765"/>
    </source>
</evidence>
<keyword evidence="6 12" id="KW-0812">Transmembrane</keyword>
<sequence>MEESLRIRGKAGLAEQDQGTGKAFRPPFGAAGPGLIWAFDLGDHGARAIETCDAETSGFRWLHLSLAHQGSASWISRLEALPEDVREMMVASDSHQRAIVEGGAVGCVIHDFERDFERSDSSQVGVLRFALTPEMMITARLHPIRSADVVRQKLARGPGIEEPGDALDLLIGTVSEGIAAVVRELGLDVQRAEDAFLDGRHSPSTHGLIGIRRRLAMVNRMLDGLRAVFRRLEGDEDLPEAMLATVERLNQRIQALGADALGVQRQIHQLREEIDISVDQRTNQNLYVLSIMTALMLPATFVTGLFGMNTGGLPWAQAPHGTLLATLLALGTAGATYLFLRWMGFMRR</sequence>
<dbReference type="Proteomes" id="UP000218934">
    <property type="component" value="Unassembled WGS sequence"/>
</dbReference>
<keyword evidence="8 12" id="KW-1133">Transmembrane helix</keyword>
<comment type="caution">
    <text evidence="13">The sequence shown here is derived from an EMBL/GenBank/DDBJ whole genome shotgun (WGS) entry which is preliminary data.</text>
</comment>
<comment type="similarity">
    <text evidence="2">Belongs to the CorA metal ion transporter (MIT) (TC 1.A.35) family.</text>
</comment>
<evidence type="ECO:0000256" key="9">
    <source>
        <dbReference type="ARBA" id="ARBA00023065"/>
    </source>
</evidence>
<dbReference type="GO" id="GO:0050897">
    <property type="term" value="F:cobalt ion binding"/>
    <property type="evidence" value="ECO:0007669"/>
    <property type="project" value="TreeGrafter"/>
</dbReference>
<dbReference type="GO" id="GO:0000287">
    <property type="term" value="F:magnesium ion binding"/>
    <property type="evidence" value="ECO:0007669"/>
    <property type="project" value="TreeGrafter"/>
</dbReference>
<dbReference type="KEGG" id="rdi:CMV14_20385"/>
<dbReference type="SUPFAM" id="SSF143865">
    <property type="entry name" value="CorA soluble domain-like"/>
    <property type="match status" value="1"/>
</dbReference>
<dbReference type="InterPro" id="IPR002523">
    <property type="entry name" value="MgTranspt_CorA/ZnTranspt_ZntB"/>
</dbReference>
<dbReference type="InterPro" id="IPR045861">
    <property type="entry name" value="CorA_cytoplasmic_dom"/>
</dbReference>
<evidence type="ECO:0000256" key="11">
    <source>
        <dbReference type="SAM" id="MobiDB-lite"/>
    </source>
</evidence>
<name>A0A2A4FS82_9SPHN</name>
<keyword evidence="5" id="KW-0997">Cell inner membrane</keyword>
<evidence type="ECO:0000256" key="10">
    <source>
        <dbReference type="ARBA" id="ARBA00023136"/>
    </source>
</evidence>
<evidence type="ECO:0000256" key="12">
    <source>
        <dbReference type="SAM" id="Phobius"/>
    </source>
</evidence>
<keyword evidence="7" id="KW-0862">Zinc</keyword>
<evidence type="ECO:0000256" key="6">
    <source>
        <dbReference type="ARBA" id="ARBA00022692"/>
    </source>
</evidence>
<keyword evidence="9" id="KW-0406">Ion transport</keyword>